<keyword evidence="3" id="KW-0677">Repeat</keyword>
<dbReference type="SMART" id="SM00320">
    <property type="entry name" value="WD40"/>
    <property type="match status" value="5"/>
</dbReference>
<dbReference type="Pfam" id="PF23609">
    <property type="entry name" value="Beta-prop_EIPR1"/>
    <property type="match status" value="1"/>
</dbReference>
<organism evidence="6 7">
    <name type="scientific">Apatococcus fuscideae</name>
    <dbReference type="NCBI Taxonomy" id="2026836"/>
    <lineage>
        <taxon>Eukaryota</taxon>
        <taxon>Viridiplantae</taxon>
        <taxon>Chlorophyta</taxon>
        <taxon>core chlorophytes</taxon>
        <taxon>Trebouxiophyceae</taxon>
        <taxon>Chlorellales</taxon>
        <taxon>Chlorellaceae</taxon>
        <taxon>Apatococcus</taxon>
    </lineage>
</organism>
<keyword evidence="7" id="KW-1185">Reference proteome</keyword>
<sequence length="303" mass="33613">MGDHRAVSYGLKLPARSLAALAGQENCRWAVGTTALREENEVHVLELDSRLASLRPVESYAHPDEIWAIVPHPSKHNQVATVANAGGRSRARIWNMEPAHNSLDLVGELETGAGLGSSGGGRFKALCWHPSSPEQLITVSESRLRRWTVRDASIDMVSDAGAGDLHQLWTAAWDPHDPSRLLTAGGCNIQVWDLRTMKKAGEIEAAHQMPVRDLDFSRQELHRCVSSGDDGRICFWDLRSTKPAQPLQAFQAHAHWVQSFEDHEDSIYAGAWNVSDPWTFAYLCYDGRVTVQTVPQQHRSKGS</sequence>
<feature type="domain" description="EIPR1-like beta-propeller" evidence="5">
    <location>
        <begin position="5"/>
        <end position="259"/>
    </location>
</feature>
<dbReference type="InterPro" id="IPR059104">
    <property type="entry name" value="Beta-prop_EIPR1-like"/>
</dbReference>
<dbReference type="PANTHER" id="PTHR14205">
    <property type="entry name" value="WD-REPEAT PROTEIN"/>
    <property type="match status" value="1"/>
</dbReference>
<dbReference type="PROSITE" id="PS50082">
    <property type="entry name" value="WD_REPEATS_2"/>
    <property type="match status" value="1"/>
</dbReference>
<comment type="similarity">
    <text evidence="1">Belongs to the WD repeat EIPR1 family.</text>
</comment>
<dbReference type="PANTHER" id="PTHR14205:SF15">
    <property type="entry name" value="EARP AND GARP COMPLEX-INTERACTING PROTEIN 1"/>
    <property type="match status" value="1"/>
</dbReference>
<evidence type="ECO:0000313" key="7">
    <source>
        <dbReference type="Proteomes" id="UP001485043"/>
    </source>
</evidence>
<gene>
    <name evidence="6" type="ORF">WJX84_007366</name>
</gene>
<dbReference type="InterPro" id="IPR019775">
    <property type="entry name" value="WD40_repeat_CS"/>
</dbReference>
<name>A0AAW1TAC3_9CHLO</name>
<comment type="caution">
    <text evidence="6">The sequence shown here is derived from an EMBL/GenBank/DDBJ whole genome shotgun (WGS) entry which is preliminary data.</text>
</comment>
<protein>
    <recommendedName>
        <fullName evidence="5">EIPR1-like beta-propeller domain-containing protein</fullName>
    </recommendedName>
</protein>
<evidence type="ECO:0000256" key="1">
    <source>
        <dbReference type="ARBA" id="ARBA00005672"/>
    </source>
</evidence>
<dbReference type="Gene3D" id="2.130.10.10">
    <property type="entry name" value="YVTN repeat-like/Quinoprotein amine dehydrogenase"/>
    <property type="match status" value="1"/>
</dbReference>
<dbReference type="PROSITE" id="PS00678">
    <property type="entry name" value="WD_REPEATS_1"/>
    <property type="match status" value="1"/>
</dbReference>
<dbReference type="InterPro" id="IPR001680">
    <property type="entry name" value="WD40_rpt"/>
</dbReference>
<evidence type="ECO:0000259" key="5">
    <source>
        <dbReference type="Pfam" id="PF23609"/>
    </source>
</evidence>
<keyword evidence="2 4" id="KW-0853">WD repeat</keyword>
<dbReference type="InterPro" id="IPR036322">
    <property type="entry name" value="WD40_repeat_dom_sf"/>
</dbReference>
<evidence type="ECO:0000256" key="2">
    <source>
        <dbReference type="ARBA" id="ARBA00022574"/>
    </source>
</evidence>
<dbReference type="InterPro" id="IPR040323">
    <property type="entry name" value="EIPR1"/>
</dbReference>
<feature type="repeat" description="WD" evidence="4">
    <location>
        <begin position="204"/>
        <end position="246"/>
    </location>
</feature>
<dbReference type="InterPro" id="IPR015943">
    <property type="entry name" value="WD40/YVTN_repeat-like_dom_sf"/>
</dbReference>
<dbReference type="GO" id="GO:0016567">
    <property type="term" value="P:protein ubiquitination"/>
    <property type="evidence" value="ECO:0007669"/>
    <property type="project" value="TreeGrafter"/>
</dbReference>
<proteinExistence type="inferred from homology"/>
<dbReference type="Proteomes" id="UP001485043">
    <property type="component" value="Unassembled WGS sequence"/>
</dbReference>
<reference evidence="6 7" key="1">
    <citation type="journal article" date="2024" name="Nat. Commun.">
        <title>Phylogenomics reveals the evolutionary origins of lichenization in chlorophyte algae.</title>
        <authorList>
            <person name="Puginier C."/>
            <person name="Libourel C."/>
            <person name="Otte J."/>
            <person name="Skaloud P."/>
            <person name="Haon M."/>
            <person name="Grisel S."/>
            <person name="Petersen M."/>
            <person name="Berrin J.G."/>
            <person name="Delaux P.M."/>
            <person name="Dal Grande F."/>
            <person name="Keller J."/>
        </authorList>
    </citation>
    <scope>NUCLEOTIDE SEQUENCE [LARGE SCALE GENOMIC DNA]</scope>
    <source>
        <strain evidence="6 7">SAG 2523</strain>
    </source>
</reference>
<evidence type="ECO:0000256" key="3">
    <source>
        <dbReference type="ARBA" id="ARBA00022737"/>
    </source>
</evidence>
<dbReference type="AlphaFoldDB" id="A0AAW1TAC3"/>
<evidence type="ECO:0000313" key="6">
    <source>
        <dbReference type="EMBL" id="KAK9865749.1"/>
    </source>
</evidence>
<dbReference type="SUPFAM" id="SSF50978">
    <property type="entry name" value="WD40 repeat-like"/>
    <property type="match status" value="1"/>
</dbReference>
<evidence type="ECO:0000256" key="4">
    <source>
        <dbReference type="PROSITE-ProRule" id="PRU00221"/>
    </source>
</evidence>
<accession>A0AAW1TAC3</accession>
<dbReference type="EMBL" id="JALJOV010000220">
    <property type="protein sequence ID" value="KAK9865749.1"/>
    <property type="molecule type" value="Genomic_DNA"/>
</dbReference>